<dbReference type="OrthoDB" id="2505950at2759"/>
<proteinExistence type="predicted"/>
<evidence type="ECO:0000256" key="2">
    <source>
        <dbReference type="SAM" id="Phobius"/>
    </source>
</evidence>
<feature type="region of interest" description="Disordered" evidence="1">
    <location>
        <begin position="80"/>
        <end position="146"/>
    </location>
</feature>
<keyword evidence="2" id="KW-0812">Transmembrane</keyword>
<feature type="compositionally biased region" description="Basic residues" evidence="1">
    <location>
        <begin position="134"/>
        <end position="146"/>
    </location>
</feature>
<keyword evidence="2" id="KW-1133">Transmembrane helix</keyword>
<sequence length="146" mass="15791">MASWVDLFSLLATTLFFVGVIVGVVLLGRQISNAVQSTKESLNNRGIAISDKGVSVKTNKRFDRSDYVDATQRGLMKALGSSTFGSSLGEDEAKKNTLRSKSATSLTEGKSHRKSSNASVTTNGSAEERERRRIFGMRKSHSSTGK</sequence>
<feature type="compositionally biased region" description="Polar residues" evidence="1">
    <location>
        <begin position="116"/>
        <end position="125"/>
    </location>
</feature>
<evidence type="ECO:0000313" key="4">
    <source>
        <dbReference type="Proteomes" id="UP000008063"/>
    </source>
</evidence>
<dbReference type="HOGENOM" id="CLU_156014_0_0_1"/>
<evidence type="ECO:0000256" key="1">
    <source>
        <dbReference type="SAM" id="MobiDB-lite"/>
    </source>
</evidence>
<name>F8Q2H1_SERL3</name>
<dbReference type="InParanoid" id="F8Q2H1"/>
<keyword evidence="2" id="KW-0472">Membrane</keyword>
<accession>F8Q2H1</accession>
<organism evidence="4">
    <name type="scientific">Serpula lacrymans var. lacrymans (strain S7.3)</name>
    <name type="common">Dry rot fungus</name>
    <dbReference type="NCBI Taxonomy" id="936435"/>
    <lineage>
        <taxon>Eukaryota</taxon>
        <taxon>Fungi</taxon>
        <taxon>Dikarya</taxon>
        <taxon>Basidiomycota</taxon>
        <taxon>Agaricomycotina</taxon>
        <taxon>Agaricomycetes</taxon>
        <taxon>Agaricomycetidae</taxon>
        <taxon>Boletales</taxon>
        <taxon>Coniophorineae</taxon>
        <taxon>Serpulaceae</taxon>
        <taxon>Serpula</taxon>
    </lineage>
</organism>
<reference evidence="4" key="1">
    <citation type="journal article" date="2011" name="Science">
        <title>The plant cell wall-decomposing machinery underlies the functional diversity of forest fungi.</title>
        <authorList>
            <person name="Eastwood D.C."/>
            <person name="Floudas D."/>
            <person name="Binder M."/>
            <person name="Majcherczyk A."/>
            <person name="Schneider P."/>
            <person name="Aerts A."/>
            <person name="Asiegbu F.O."/>
            <person name="Baker S.E."/>
            <person name="Barry K."/>
            <person name="Bendiksby M."/>
            <person name="Blumentritt M."/>
            <person name="Coutinho P.M."/>
            <person name="Cullen D."/>
            <person name="de Vries R.P."/>
            <person name="Gathman A."/>
            <person name="Goodell B."/>
            <person name="Henrissat B."/>
            <person name="Ihrmark K."/>
            <person name="Kauserud H."/>
            <person name="Kohler A."/>
            <person name="LaButti K."/>
            <person name="Lapidus A."/>
            <person name="Lavin J.L."/>
            <person name="Lee Y.-H."/>
            <person name="Lindquist E."/>
            <person name="Lilly W."/>
            <person name="Lucas S."/>
            <person name="Morin E."/>
            <person name="Murat C."/>
            <person name="Oguiza J.A."/>
            <person name="Park J."/>
            <person name="Pisabarro A.G."/>
            <person name="Riley R."/>
            <person name="Rosling A."/>
            <person name="Salamov A."/>
            <person name="Schmidt O."/>
            <person name="Schmutz J."/>
            <person name="Skrede I."/>
            <person name="Stenlid J."/>
            <person name="Wiebenga A."/>
            <person name="Xie X."/>
            <person name="Kuees U."/>
            <person name="Hibbett D.S."/>
            <person name="Hoffmeister D."/>
            <person name="Hoegberg N."/>
            <person name="Martin F."/>
            <person name="Grigoriev I.V."/>
            <person name="Watkinson S.C."/>
        </authorList>
    </citation>
    <scope>NUCLEOTIDE SEQUENCE [LARGE SCALE GENOMIC DNA]</scope>
    <source>
        <strain evidence="4">strain S7.3</strain>
    </source>
</reference>
<dbReference type="AlphaFoldDB" id="F8Q2H1"/>
<keyword evidence="4" id="KW-1185">Reference proteome</keyword>
<feature type="transmembrane region" description="Helical" evidence="2">
    <location>
        <begin position="6"/>
        <end position="27"/>
    </location>
</feature>
<protein>
    <submittedName>
        <fullName evidence="3">Uncharacterized protein</fullName>
    </submittedName>
</protein>
<dbReference type="Proteomes" id="UP000008063">
    <property type="component" value="Unassembled WGS sequence"/>
</dbReference>
<feature type="compositionally biased region" description="Polar residues" evidence="1">
    <location>
        <begin position="99"/>
        <end position="108"/>
    </location>
</feature>
<evidence type="ECO:0000313" key="3">
    <source>
        <dbReference type="EMBL" id="EGN97382.1"/>
    </source>
</evidence>
<dbReference type="EMBL" id="GL945482">
    <property type="protein sequence ID" value="EGN97382.1"/>
    <property type="molecule type" value="Genomic_DNA"/>
</dbReference>
<gene>
    <name evidence="3" type="ORF">SERLA73DRAFT_184073</name>
</gene>